<dbReference type="InterPro" id="IPR052520">
    <property type="entry name" value="ATL_DNA_repair"/>
</dbReference>
<dbReference type="Proteomes" id="UP000188145">
    <property type="component" value="Chromosome"/>
</dbReference>
<dbReference type="STRING" id="1332264.BW730_13890"/>
<dbReference type="InterPro" id="IPR036388">
    <property type="entry name" value="WH-like_DNA-bd_sf"/>
</dbReference>
<proteinExistence type="predicted"/>
<evidence type="ECO:0000259" key="2">
    <source>
        <dbReference type="Pfam" id="PF01035"/>
    </source>
</evidence>
<dbReference type="GO" id="GO:0006281">
    <property type="term" value="P:DNA repair"/>
    <property type="evidence" value="ECO:0007669"/>
    <property type="project" value="InterPro"/>
</dbReference>
<dbReference type="KEGG" id="tes:BW730_13890"/>
<evidence type="ECO:0000313" key="3">
    <source>
        <dbReference type="EMBL" id="AQP48434.1"/>
    </source>
</evidence>
<dbReference type="EMBL" id="CP019606">
    <property type="protein sequence ID" value="AQP48434.1"/>
    <property type="molecule type" value="Genomic_DNA"/>
</dbReference>
<evidence type="ECO:0000313" key="4">
    <source>
        <dbReference type="Proteomes" id="UP000188145"/>
    </source>
</evidence>
<name>A0A1Q2CQQ6_9ACTN</name>
<dbReference type="RefSeq" id="WP_077686767.1">
    <property type="nucleotide sequence ID" value="NZ_CP019606.1"/>
</dbReference>
<keyword evidence="3" id="KW-0489">Methyltransferase</keyword>
<organism evidence="3 4">
    <name type="scientific">Tessaracoccus aquimaris</name>
    <dbReference type="NCBI Taxonomy" id="1332264"/>
    <lineage>
        <taxon>Bacteria</taxon>
        <taxon>Bacillati</taxon>
        <taxon>Actinomycetota</taxon>
        <taxon>Actinomycetes</taxon>
        <taxon>Propionibacteriales</taxon>
        <taxon>Propionibacteriaceae</taxon>
        <taxon>Tessaracoccus</taxon>
    </lineage>
</organism>
<dbReference type="OrthoDB" id="9132167at2"/>
<protein>
    <submittedName>
        <fullName evidence="3">Cysteine methyltransferase</fullName>
    </submittedName>
</protein>
<dbReference type="PANTHER" id="PTHR42942">
    <property type="entry name" value="6-O-METHYLGUANINE DNA METHYLTRANSFERASE"/>
    <property type="match status" value="1"/>
</dbReference>
<accession>A0A1Q2CQQ6</accession>
<dbReference type="InterPro" id="IPR014048">
    <property type="entry name" value="MethylDNA_cys_MeTrfase_DNA-bd"/>
</dbReference>
<keyword evidence="4" id="KW-1185">Reference proteome</keyword>
<evidence type="ECO:0000256" key="1">
    <source>
        <dbReference type="ARBA" id="ARBA00022763"/>
    </source>
</evidence>
<reference evidence="4" key="1">
    <citation type="submission" date="2017-02" db="EMBL/GenBank/DDBJ databases">
        <title>Tessaracoccus aquaemaris sp. nov., isolated from the intestine of a Korean rockfish, Sebastes schlegelii, in a marine aquaculture pond.</title>
        <authorList>
            <person name="Tak E.J."/>
            <person name="Bae J.-W."/>
        </authorList>
    </citation>
    <scope>NUCLEOTIDE SEQUENCE [LARGE SCALE GENOMIC DNA]</scope>
    <source>
        <strain evidence="4">NSG39</strain>
    </source>
</reference>
<dbReference type="SUPFAM" id="SSF46767">
    <property type="entry name" value="Methylated DNA-protein cysteine methyltransferase, C-terminal domain"/>
    <property type="match status" value="1"/>
</dbReference>
<dbReference type="Pfam" id="PF01035">
    <property type="entry name" value="DNA_binding_1"/>
    <property type="match status" value="1"/>
</dbReference>
<dbReference type="GO" id="GO:0008168">
    <property type="term" value="F:methyltransferase activity"/>
    <property type="evidence" value="ECO:0007669"/>
    <property type="project" value="UniProtKB-KW"/>
</dbReference>
<dbReference type="InterPro" id="IPR036217">
    <property type="entry name" value="MethylDNA_cys_MeTrfase_DNAb"/>
</dbReference>
<feature type="domain" description="Methylated-DNA-[protein]-cysteine S-methyltransferase DNA binding" evidence="2">
    <location>
        <begin position="14"/>
        <end position="85"/>
    </location>
</feature>
<sequence length="121" mass="13002">MIPPRHAGTFETLAERVLQAVEQVPTGSVVSYGDVAGIVGTTPRIVGSVMSQYGSGVAWWRVTNRDGQLPAHLLEEARRHWAEEGIAAGEGGCRIRQHRADLDEVAARYEDAIAALGLEPA</sequence>
<dbReference type="AlphaFoldDB" id="A0A1Q2CQQ6"/>
<keyword evidence="1" id="KW-0227">DNA damage</keyword>
<dbReference type="GO" id="GO:0032259">
    <property type="term" value="P:methylation"/>
    <property type="evidence" value="ECO:0007669"/>
    <property type="project" value="UniProtKB-KW"/>
</dbReference>
<dbReference type="Gene3D" id="1.10.10.10">
    <property type="entry name" value="Winged helix-like DNA-binding domain superfamily/Winged helix DNA-binding domain"/>
    <property type="match status" value="1"/>
</dbReference>
<dbReference type="PANTHER" id="PTHR42942:SF1">
    <property type="entry name" value="ALKYLTRANSFERASE-LIKE PROTEIN 1"/>
    <property type="match status" value="1"/>
</dbReference>
<gene>
    <name evidence="3" type="ORF">BW730_13890</name>
</gene>
<keyword evidence="3" id="KW-0808">Transferase</keyword>